<sequence length="63" mass="7075">PVDIGGGYYILPPIRPPPDLATRPTNLTELPDGDYRKHPNAVRRLIDRAKNIVSFRSEYLSGD</sequence>
<organism evidence="2">
    <name type="scientific">marine sediment metagenome</name>
    <dbReference type="NCBI Taxonomy" id="412755"/>
    <lineage>
        <taxon>unclassified sequences</taxon>
        <taxon>metagenomes</taxon>
        <taxon>ecological metagenomes</taxon>
    </lineage>
</organism>
<feature type="region of interest" description="Disordered" evidence="1">
    <location>
        <begin position="15"/>
        <end position="35"/>
    </location>
</feature>
<feature type="non-terminal residue" evidence="2">
    <location>
        <position position="1"/>
    </location>
</feature>
<proteinExistence type="predicted"/>
<dbReference type="AlphaFoldDB" id="X1VXQ3"/>
<protein>
    <submittedName>
        <fullName evidence="2">Uncharacterized protein</fullName>
    </submittedName>
</protein>
<evidence type="ECO:0000313" key="2">
    <source>
        <dbReference type="EMBL" id="GAJ23896.1"/>
    </source>
</evidence>
<evidence type="ECO:0000256" key="1">
    <source>
        <dbReference type="SAM" id="MobiDB-lite"/>
    </source>
</evidence>
<gene>
    <name evidence="2" type="ORF">S12H4_60651</name>
</gene>
<name>X1VXQ3_9ZZZZ</name>
<dbReference type="EMBL" id="BARW01039978">
    <property type="protein sequence ID" value="GAJ23896.1"/>
    <property type="molecule type" value="Genomic_DNA"/>
</dbReference>
<accession>X1VXQ3</accession>
<comment type="caution">
    <text evidence="2">The sequence shown here is derived from an EMBL/GenBank/DDBJ whole genome shotgun (WGS) entry which is preliminary data.</text>
</comment>
<reference evidence="2" key="1">
    <citation type="journal article" date="2014" name="Front. Microbiol.">
        <title>High frequency of phylogenetically diverse reductive dehalogenase-homologous genes in deep subseafloor sedimentary metagenomes.</title>
        <authorList>
            <person name="Kawai M."/>
            <person name="Futagami T."/>
            <person name="Toyoda A."/>
            <person name="Takaki Y."/>
            <person name="Nishi S."/>
            <person name="Hori S."/>
            <person name="Arai W."/>
            <person name="Tsubouchi T."/>
            <person name="Morono Y."/>
            <person name="Uchiyama I."/>
            <person name="Ito T."/>
            <person name="Fujiyama A."/>
            <person name="Inagaki F."/>
            <person name="Takami H."/>
        </authorList>
    </citation>
    <scope>NUCLEOTIDE SEQUENCE</scope>
    <source>
        <strain evidence="2">Expedition CK06-06</strain>
    </source>
</reference>